<keyword evidence="2 7" id="KW-0328">Glycosyltransferase</keyword>
<evidence type="ECO:0000313" key="10">
    <source>
        <dbReference type="EnsemblPlants" id="KQJ94385"/>
    </source>
</evidence>
<dbReference type="OrthoDB" id="428346at2759"/>
<keyword evidence="7" id="KW-1133">Transmembrane helix</keyword>
<dbReference type="OMA" id="LLSTCDM"/>
<dbReference type="GO" id="GO:0042546">
    <property type="term" value="P:cell wall biogenesis"/>
    <property type="evidence" value="ECO:0007669"/>
    <property type="project" value="InterPro"/>
</dbReference>
<reference evidence="10" key="3">
    <citation type="submission" date="2018-08" db="UniProtKB">
        <authorList>
            <consortium name="EnsemblPlants"/>
        </authorList>
    </citation>
    <scope>IDENTIFICATION</scope>
    <source>
        <strain evidence="10">cv. Bd21</strain>
    </source>
</reference>
<evidence type="ECO:0000256" key="7">
    <source>
        <dbReference type="RuleBase" id="RU367004"/>
    </source>
</evidence>
<dbReference type="InParanoid" id="I1HZI1"/>
<dbReference type="EMBL" id="CM000882">
    <property type="protein sequence ID" value="KQJ94385.1"/>
    <property type="molecule type" value="Genomic_DNA"/>
</dbReference>
<dbReference type="GO" id="GO:0071555">
    <property type="term" value="P:cell wall organization"/>
    <property type="evidence" value="ECO:0007669"/>
    <property type="project" value="UniProtKB-UniRule"/>
</dbReference>
<sequence length="613" mass="67662">MDVEGTARATRQRPATSWSSWHGGADVEAAKRLRRLRSCARSAVPTVCVAATVLAVVVLCNAGAGGSSPNNMSSPSSSWSFFQDPPPSNLTASQLLDGLLTADFGHRSCQSRYEFSSYYANKTNNATSHSRPHHKPSPYLLAKLRTHEAIQRRCGQGTAPYAAAIQQLKSGNGVASTDTEECRYLVSISYDRGLGNRMLATASAFLYAVLTGRTLLVHQYKHDVGALFCEPFPGTTWLLPSPSGWPWPWGGSSSFPLGNLRDDYDGSSSSSLGNLLKHNVISVSGPQGQGNNATWADSEQRPPYVYLHLEGGFDFFDKLFFCDEHQRLLHGAPWLLMKTDSYLVPGLFLLPCFRGELERMFPEKDAAFHHIGRYLFHPVNDVWSAVKGYYGANLAGAGHRVGIQIRVFQKGKAPVQRLLDQVLSCVRREKLLPLPDHDDDQSQITSSSSSSDKDKAVLVTSLSSWYYERIREEYSKVAGGGVHQPSHEGRQKSGDTTHDARALSEMYLLSMCDVLVTTGFSTFGYVAQGIGGIRPWIMPTPDPWNMPTPEKEEAPVDRPCVRASSVEPCFHSPSYYDCKARRDVDLTKVLPYVRRCEDVSWGIKIANGSSSHW</sequence>
<dbReference type="HOGENOM" id="CLU_001992_2_1_1"/>
<feature type="region of interest" description="Disordered" evidence="8">
    <location>
        <begin position="477"/>
        <end position="497"/>
    </location>
</feature>
<dbReference type="FunCoup" id="I1HZI1">
    <property type="interactions" value="10"/>
</dbReference>
<dbReference type="STRING" id="15368.I1HZI1"/>
<dbReference type="EnsemblPlants" id="KQJ94385">
    <property type="protein sequence ID" value="KQJ94385"/>
    <property type="gene ID" value="BRADI_3g10230v3"/>
</dbReference>
<evidence type="ECO:0000256" key="3">
    <source>
        <dbReference type="ARBA" id="ARBA00022679"/>
    </source>
</evidence>
<reference evidence="9" key="2">
    <citation type="submission" date="2017-06" db="EMBL/GenBank/DDBJ databases">
        <title>WGS assembly of Brachypodium distachyon.</title>
        <authorList>
            <consortium name="The International Brachypodium Initiative"/>
            <person name="Lucas S."/>
            <person name="Harmon-Smith M."/>
            <person name="Lail K."/>
            <person name="Tice H."/>
            <person name="Grimwood J."/>
            <person name="Bruce D."/>
            <person name="Barry K."/>
            <person name="Shu S."/>
            <person name="Lindquist E."/>
            <person name="Wang M."/>
            <person name="Pitluck S."/>
            <person name="Vogel J.P."/>
            <person name="Garvin D.F."/>
            <person name="Mockler T.C."/>
            <person name="Schmutz J."/>
            <person name="Rokhsar D."/>
            <person name="Bevan M.W."/>
        </authorList>
    </citation>
    <scope>NUCLEOTIDE SEQUENCE</scope>
    <source>
        <strain evidence="9">Bd21</strain>
    </source>
</reference>
<keyword evidence="11" id="KW-1185">Reference proteome</keyword>
<evidence type="ECO:0000313" key="11">
    <source>
        <dbReference type="Proteomes" id="UP000008810"/>
    </source>
</evidence>
<dbReference type="EC" id="2.4.1.-" evidence="7"/>
<reference evidence="9 10" key="1">
    <citation type="journal article" date="2010" name="Nature">
        <title>Genome sequencing and analysis of the model grass Brachypodium distachyon.</title>
        <authorList>
            <consortium name="International Brachypodium Initiative"/>
        </authorList>
    </citation>
    <scope>NUCLEOTIDE SEQUENCE [LARGE SCALE GENOMIC DNA]</scope>
    <source>
        <strain evidence="9 10">Bd21</strain>
    </source>
</reference>
<dbReference type="FunFam" id="3.40.50.11350:FF:000034">
    <property type="entry name" value="Galactoside 2-alpha-L-fucosyltransferase"/>
    <property type="match status" value="1"/>
</dbReference>
<evidence type="ECO:0000256" key="2">
    <source>
        <dbReference type="ARBA" id="ARBA00022676"/>
    </source>
</evidence>
<comment type="subcellular location">
    <subcellularLocation>
        <location evidence="7">Golgi apparatus</location>
        <location evidence="7">Golgi stack membrane</location>
        <topology evidence="7">Single-pass type II membrane protein</topology>
    </subcellularLocation>
</comment>
<keyword evidence="4 7" id="KW-0333">Golgi apparatus</keyword>
<dbReference type="Gene3D" id="3.40.50.11350">
    <property type="match status" value="1"/>
</dbReference>
<proteinExistence type="inferred from homology"/>
<comment type="function">
    <text evidence="7">May be involved in cell wall biosynthesis.</text>
</comment>
<dbReference type="PANTHER" id="PTHR31889:SF4">
    <property type="entry name" value="FUCOSYLTRANSFERASE"/>
    <property type="match status" value="1"/>
</dbReference>
<dbReference type="Proteomes" id="UP000008810">
    <property type="component" value="Chromosome 3"/>
</dbReference>
<keyword evidence="3 7" id="KW-0808">Transferase</keyword>
<feature type="compositionally biased region" description="Basic and acidic residues" evidence="8">
    <location>
        <begin position="485"/>
        <end position="497"/>
    </location>
</feature>
<evidence type="ECO:0000313" key="9">
    <source>
        <dbReference type="EMBL" id="KQJ94385.1"/>
    </source>
</evidence>
<evidence type="ECO:0000256" key="1">
    <source>
        <dbReference type="ARBA" id="ARBA00010481"/>
    </source>
</evidence>
<dbReference type="Gene3D" id="3.40.50.11340">
    <property type="match status" value="1"/>
</dbReference>
<keyword evidence="5" id="KW-0325">Glycoprotein</keyword>
<feature type="region of interest" description="Disordered" evidence="8">
    <location>
        <begin position="1"/>
        <end position="21"/>
    </location>
</feature>
<dbReference type="GO" id="GO:0008107">
    <property type="term" value="F:galactoside 2-alpha-L-fucosyltransferase activity"/>
    <property type="evidence" value="ECO:0007669"/>
    <property type="project" value="InterPro"/>
</dbReference>
<protein>
    <recommendedName>
        <fullName evidence="7">Fucosyltransferase</fullName>
        <ecNumber evidence="7">2.4.1.-</ecNumber>
    </recommendedName>
</protein>
<dbReference type="Pfam" id="PF03254">
    <property type="entry name" value="XG_FTase"/>
    <property type="match status" value="1"/>
</dbReference>
<keyword evidence="7" id="KW-0812">Transmembrane</keyword>
<evidence type="ECO:0000256" key="5">
    <source>
        <dbReference type="ARBA" id="ARBA00023180"/>
    </source>
</evidence>
<comment type="similarity">
    <text evidence="1 7">Belongs to the glycosyltransferase 37 family.</text>
</comment>
<gene>
    <name evidence="9" type="ORF">BRADI_3g10230v3</name>
</gene>
<feature type="transmembrane region" description="Helical" evidence="7">
    <location>
        <begin position="42"/>
        <end position="64"/>
    </location>
</feature>
<keyword evidence="7" id="KW-0472">Membrane</keyword>
<dbReference type="Gramene" id="KQJ94385">
    <property type="protein sequence ID" value="KQJ94385"/>
    <property type="gene ID" value="BRADI_3g10230v3"/>
</dbReference>
<dbReference type="FunFam" id="3.40.50.11340:FF:000005">
    <property type="entry name" value="Galactoside 2-alpha-L-fucosyltransferase"/>
    <property type="match status" value="1"/>
</dbReference>
<name>I1HZI1_BRADI</name>
<dbReference type="GO" id="GO:0032580">
    <property type="term" value="C:Golgi cisterna membrane"/>
    <property type="evidence" value="ECO:0007669"/>
    <property type="project" value="UniProtKB-SubCell"/>
</dbReference>
<dbReference type="eggNOG" id="ENOG502QTTA">
    <property type="taxonomic scope" value="Eukaryota"/>
</dbReference>
<dbReference type="InterPro" id="IPR004938">
    <property type="entry name" value="XG_FTase"/>
</dbReference>
<evidence type="ECO:0000256" key="4">
    <source>
        <dbReference type="ARBA" id="ARBA00023034"/>
    </source>
</evidence>
<dbReference type="AlphaFoldDB" id="I1HZI1"/>
<organism evidence="10">
    <name type="scientific">Brachypodium distachyon</name>
    <name type="common">Purple false brome</name>
    <name type="synonym">Trachynia distachya</name>
    <dbReference type="NCBI Taxonomy" id="15368"/>
    <lineage>
        <taxon>Eukaryota</taxon>
        <taxon>Viridiplantae</taxon>
        <taxon>Streptophyta</taxon>
        <taxon>Embryophyta</taxon>
        <taxon>Tracheophyta</taxon>
        <taxon>Spermatophyta</taxon>
        <taxon>Magnoliopsida</taxon>
        <taxon>Liliopsida</taxon>
        <taxon>Poales</taxon>
        <taxon>Poaceae</taxon>
        <taxon>BOP clade</taxon>
        <taxon>Pooideae</taxon>
        <taxon>Stipodae</taxon>
        <taxon>Brachypodieae</taxon>
        <taxon>Brachypodium</taxon>
    </lineage>
</organism>
<keyword evidence="6 7" id="KW-0961">Cell wall biogenesis/degradation</keyword>
<evidence type="ECO:0000256" key="8">
    <source>
        <dbReference type="SAM" id="MobiDB-lite"/>
    </source>
</evidence>
<dbReference type="PANTHER" id="PTHR31889">
    <property type="entry name" value="FUCOSYLTRANSFERASE 2-RELATED"/>
    <property type="match status" value="1"/>
</dbReference>
<evidence type="ECO:0000256" key="6">
    <source>
        <dbReference type="ARBA" id="ARBA00023316"/>
    </source>
</evidence>
<dbReference type="GO" id="GO:0009969">
    <property type="term" value="P:xyloglucan biosynthetic process"/>
    <property type="evidence" value="ECO:0000318"/>
    <property type="project" value="GO_Central"/>
</dbReference>
<accession>I1HZI1</accession>